<dbReference type="AlphaFoldDB" id="A0A7J8LL45"/>
<keyword evidence="3" id="KW-1185">Reference proteome</keyword>
<feature type="signal peptide" evidence="1">
    <location>
        <begin position="1"/>
        <end position="20"/>
    </location>
</feature>
<evidence type="ECO:0000256" key="1">
    <source>
        <dbReference type="SAM" id="SignalP"/>
    </source>
</evidence>
<dbReference type="EMBL" id="JABEZX010000004">
    <property type="protein sequence ID" value="MBA0553184.1"/>
    <property type="molecule type" value="Genomic_DNA"/>
</dbReference>
<feature type="chain" id="PRO_5029475992" evidence="1">
    <location>
        <begin position="21"/>
        <end position="65"/>
    </location>
</feature>
<protein>
    <submittedName>
        <fullName evidence="2">Uncharacterized protein</fullName>
    </submittedName>
</protein>
<proteinExistence type="predicted"/>
<organism evidence="2 3">
    <name type="scientific">Gossypium lobatum</name>
    <dbReference type="NCBI Taxonomy" id="34289"/>
    <lineage>
        <taxon>Eukaryota</taxon>
        <taxon>Viridiplantae</taxon>
        <taxon>Streptophyta</taxon>
        <taxon>Embryophyta</taxon>
        <taxon>Tracheophyta</taxon>
        <taxon>Spermatophyta</taxon>
        <taxon>Magnoliopsida</taxon>
        <taxon>eudicotyledons</taxon>
        <taxon>Gunneridae</taxon>
        <taxon>Pentapetalae</taxon>
        <taxon>rosids</taxon>
        <taxon>malvids</taxon>
        <taxon>Malvales</taxon>
        <taxon>Malvaceae</taxon>
        <taxon>Malvoideae</taxon>
        <taxon>Gossypium</taxon>
    </lineage>
</organism>
<feature type="non-terminal residue" evidence="2">
    <location>
        <position position="65"/>
    </location>
</feature>
<name>A0A7J8LL45_9ROSI</name>
<gene>
    <name evidence="2" type="ORF">Golob_012386</name>
</gene>
<sequence length="65" mass="7262">MGSLCLVLVVLQLSWTLSSSVPPPSSHLYLPHQRNALLHFRTTIAVDCRGYGDPKIDIESWNKSI</sequence>
<evidence type="ECO:0000313" key="2">
    <source>
        <dbReference type="EMBL" id="MBA0553184.1"/>
    </source>
</evidence>
<keyword evidence="1" id="KW-0732">Signal</keyword>
<dbReference type="Proteomes" id="UP000593572">
    <property type="component" value="Unassembled WGS sequence"/>
</dbReference>
<reference evidence="2 3" key="1">
    <citation type="journal article" date="2019" name="Genome Biol. Evol.">
        <title>Insights into the evolution of the New World diploid cottons (Gossypium, subgenus Houzingenia) based on genome sequencing.</title>
        <authorList>
            <person name="Grover C.E."/>
            <person name="Arick M.A. 2nd"/>
            <person name="Thrash A."/>
            <person name="Conover J.L."/>
            <person name="Sanders W.S."/>
            <person name="Peterson D.G."/>
            <person name="Frelichowski J.E."/>
            <person name="Scheffler J.A."/>
            <person name="Scheffler B.E."/>
            <person name="Wendel J.F."/>
        </authorList>
    </citation>
    <scope>NUCLEOTIDE SEQUENCE [LARGE SCALE GENOMIC DNA]</scope>
    <source>
        <strain evidence="2">157</strain>
        <tissue evidence="2">Leaf</tissue>
    </source>
</reference>
<comment type="caution">
    <text evidence="2">The sequence shown here is derived from an EMBL/GenBank/DDBJ whole genome shotgun (WGS) entry which is preliminary data.</text>
</comment>
<evidence type="ECO:0000313" key="3">
    <source>
        <dbReference type="Proteomes" id="UP000593572"/>
    </source>
</evidence>
<accession>A0A7J8LL45</accession>